<proteinExistence type="predicted"/>
<dbReference type="EMBL" id="OP031061">
    <property type="protein sequence ID" value="UVN06040.1"/>
    <property type="molecule type" value="Genomic_DNA"/>
</dbReference>
<name>A0ABY5T2J0_9VIRU</name>
<dbReference type="SUPFAM" id="SSF56399">
    <property type="entry name" value="ADP-ribosylation"/>
    <property type="match status" value="1"/>
</dbReference>
<sequence length="881" mass="102031">MAKKKYIDYKKQQQELFNRTEGYAFEVRKIYQECFTKIINLVKGTELSDGVPFSFSEYGYSEEVTPILRNMYSRVYQTIRGGVEKEWEFSNKSNDELVKGVFGENSVEDNHFAKLLQRNQEAMNAFFSRVSQHGGMNLSQKVWNYTGQFKEELEKTLDLAIGEGTPAKSLAAKIQGYLNEPDRYYRRFRIKIGEDENGNPIYGRKWKRRTWDKESQSYKWIDANPKDYKPGRGVYRSSSKNAQRLARTETNIAYRTADYTRWQQLEFVIGVEIKLSNNHPCVDICDDLKGIYPKSFKWTGWHPNCRCYMIPVLAKETDMDKMLDEILNGEDPGNVKCDNEVKELPGEFKTWMSDNQDRIQDAKERGTLPYFLMDNKRLVGLEKPTAQDIAKERHAARTEQEVEAIKKAWWERKAVYHYGQNIINVMGSIPDVDTSALVDVLKRSNLDDIMAEANKLKAIGKEIYSYDLLDDPMFVARKFGYEDTKAVFNAVKQKYQSWADKFGASDWDSITDLEYKAKKLNYEIQWLAQNHFGKIWEKTWEVSQQAYIKELAKVNEAKAWKVIKDSMSELMAYNQKTKSSQFKGFYNDLVEATLNGDLKAAQMAYNNAQQKKLSLEAAANKRAAKKYGSGDISFGDECFTKKRKDDAKYFRDEHSANDYFFDSAVDDWALASADERTAMHRYTVGSAYITEPLRAVKGYYHYYTSRIEQFEKDCKAMTSFLDRCHLRDDAWIKRDDNSSIFGSDWKLNLWDFVNDPSALVGKETKVETFLSCGSNRGTRFTGTGVTKDVIYNIYAPKGTKATYAEPYNNYGQYDGGWDGKKKPTSLNENEIILQRGTKFRITKAEYKNGMWYIDVDVIAQAPTEILEIVTESSGFYCKFKR</sequence>
<reference evidence="2" key="1">
    <citation type="submission" date="2022-07" db="EMBL/GenBank/DDBJ databases">
        <authorList>
            <person name="Nishijima S."/>
        </authorList>
    </citation>
    <scope>NUCLEOTIDE SEQUENCE</scope>
    <source>
        <strain evidence="2">1827_77749</strain>
    </source>
</reference>
<dbReference type="Pfam" id="PF03496">
    <property type="entry name" value="ADPrib_exo_Tox"/>
    <property type="match status" value="1"/>
</dbReference>
<evidence type="ECO:0000259" key="1">
    <source>
        <dbReference type="Pfam" id="PF03496"/>
    </source>
</evidence>
<evidence type="ECO:0000313" key="3">
    <source>
        <dbReference type="Proteomes" id="UP001160508"/>
    </source>
</evidence>
<accession>A0ABY5T2J0</accession>
<dbReference type="InterPro" id="IPR003540">
    <property type="entry name" value="ADP-ribosyltransferase"/>
</dbReference>
<dbReference type="Gene3D" id="3.90.176.10">
    <property type="entry name" value="Toxin ADP-ribosyltransferase, Chain A, domain 1"/>
    <property type="match status" value="1"/>
</dbReference>
<evidence type="ECO:0000313" key="2">
    <source>
        <dbReference type="EMBL" id="UVN06040.1"/>
    </source>
</evidence>
<organism evidence="2 3">
    <name type="scientific">Bacteriophage sp</name>
    <dbReference type="NCBI Taxonomy" id="38018"/>
    <lineage>
        <taxon>Viruses</taxon>
    </lineage>
</organism>
<protein>
    <submittedName>
        <fullName evidence="2">Minor capsid protein 2</fullName>
    </submittedName>
</protein>
<feature type="domain" description="ADP ribosyltransferase" evidence="1">
    <location>
        <begin position="666"/>
        <end position="853"/>
    </location>
</feature>
<dbReference type="Proteomes" id="UP001160508">
    <property type="component" value="Segment"/>
</dbReference>
<keyword evidence="3" id="KW-1185">Reference proteome</keyword>